<dbReference type="Pfam" id="PF14541">
    <property type="entry name" value="TAXi_C"/>
    <property type="match status" value="1"/>
</dbReference>
<dbReference type="InterPro" id="IPR032799">
    <property type="entry name" value="TAXi_C"/>
</dbReference>
<feature type="chain" id="PRO_5002650501" description="Peptidase A1 domain-containing protein" evidence="8">
    <location>
        <begin position="25"/>
        <end position="508"/>
    </location>
</feature>
<dbReference type="GO" id="GO:0006508">
    <property type="term" value="P:proteolysis"/>
    <property type="evidence" value="ECO:0007669"/>
    <property type="project" value="UniProtKB-KW"/>
</dbReference>
<dbReference type="OMA" id="PCRMSCT"/>
<organism evidence="10 11">
    <name type="scientific">Oryza sativa subsp. indica</name>
    <name type="common">Rice</name>
    <dbReference type="NCBI Taxonomy" id="39946"/>
    <lineage>
        <taxon>Eukaryota</taxon>
        <taxon>Viridiplantae</taxon>
        <taxon>Streptophyta</taxon>
        <taxon>Embryophyta</taxon>
        <taxon>Tracheophyta</taxon>
        <taxon>Spermatophyta</taxon>
        <taxon>Magnoliopsida</taxon>
        <taxon>Liliopsida</taxon>
        <taxon>Poales</taxon>
        <taxon>Poaceae</taxon>
        <taxon>BOP clade</taxon>
        <taxon>Oryzoideae</taxon>
        <taxon>Oryzeae</taxon>
        <taxon>Oryzinae</taxon>
        <taxon>Oryza</taxon>
        <taxon>Oryza sativa</taxon>
    </lineage>
</organism>
<evidence type="ECO:0000256" key="6">
    <source>
        <dbReference type="SAM" id="MobiDB-lite"/>
    </source>
</evidence>
<dbReference type="HOGENOM" id="CLU_005738_2_1_1"/>
<feature type="transmembrane region" description="Helical" evidence="7">
    <location>
        <begin position="488"/>
        <end position="506"/>
    </location>
</feature>
<dbReference type="PROSITE" id="PS51767">
    <property type="entry name" value="PEPTIDASE_A1"/>
    <property type="match status" value="1"/>
</dbReference>
<dbReference type="Gramene" id="BGIOSGA018139-TA">
    <property type="protein sequence ID" value="BGIOSGA018139-PA"/>
    <property type="gene ID" value="BGIOSGA018139"/>
</dbReference>
<dbReference type="STRING" id="39946.A2Y454"/>
<sequence length="508" mass="53181">MAGRAPAVAIAFLVLVVMPGMASAGKIPRFLVSPKTGKALRDFFKNHAKDVVGLLPTGSPSSSQGGDGADHGSSNAPSPPTPRRARHAPATTAVTYSVAFAVGSQQDFSGALDVTSEFVWVPCCATGNSSCGTNNNMPGVTVYDARPEELYKCESDTCQRIVKPTCNTTGDLCEYTYTYGYGGDDGRETTGNLAVQNFTFGDDSEDTAVKGVVTFGCSSSTEGDFGASGVLGLNKGSLSLVSQLNLGRFSYYFAPEVNTTDNNAADDFIVFGDDDGITVPGTSGGSRPRYTPFFTTGAVSSANLDLYFVELTGIRVGGKDLQLGGGGGGSAGGSLEAVLSTSVPVTYLEKNAYGLLKKELVSALGSNNTEDGSALGLDLCYRSQHMDRAKIPDIAFVFGGNAVMKLQQWNYLYQDEDTGLECLTILPSPDDSDGLSLIGSMIQTGTYMIYDLHKSRLGFQTSDPPPSQSSDLPSNPTSSATAQPKPRGVAVAVVTMACFVWCLVVLNA</sequence>
<dbReference type="AlphaFoldDB" id="A2Y454"/>
<feature type="region of interest" description="Disordered" evidence="6">
    <location>
        <begin position="460"/>
        <end position="484"/>
    </location>
</feature>
<dbReference type="Pfam" id="PF14543">
    <property type="entry name" value="TAXi_N"/>
    <property type="match status" value="1"/>
</dbReference>
<name>A2Y454_ORYSI</name>
<evidence type="ECO:0000256" key="1">
    <source>
        <dbReference type="ARBA" id="ARBA00007447"/>
    </source>
</evidence>
<dbReference type="PANTHER" id="PTHR47967:SF85">
    <property type="entry name" value="OS05G0384300 PROTEIN"/>
    <property type="match status" value="1"/>
</dbReference>
<evidence type="ECO:0000259" key="9">
    <source>
        <dbReference type="PROSITE" id="PS51767"/>
    </source>
</evidence>
<dbReference type="GO" id="GO:0005576">
    <property type="term" value="C:extracellular region"/>
    <property type="evidence" value="ECO:0007669"/>
    <property type="project" value="TreeGrafter"/>
</dbReference>
<dbReference type="InterPro" id="IPR033121">
    <property type="entry name" value="PEPTIDASE_A1"/>
</dbReference>
<dbReference type="FunFam" id="2.40.70.10:FF:000074">
    <property type="entry name" value="Os05g0384300 protein"/>
    <property type="match status" value="1"/>
</dbReference>
<reference evidence="10 11" key="1">
    <citation type="journal article" date="2005" name="PLoS Biol.">
        <title>The genomes of Oryza sativa: a history of duplications.</title>
        <authorList>
            <person name="Yu J."/>
            <person name="Wang J."/>
            <person name="Lin W."/>
            <person name="Li S."/>
            <person name="Li H."/>
            <person name="Zhou J."/>
            <person name="Ni P."/>
            <person name="Dong W."/>
            <person name="Hu S."/>
            <person name="Zeng C."/>
            <person name="Zhang J."/>
            <person name="Zhang Y."/>
            <person name="Li R."/>
            <person name="Xu Z."/>
            <person name="Li S."/>
            <person name="Li X."/>
            <person name="Zheng H."/>
            <person name="Cong L."/>
            <person name="Lin L."/>
            <person name="Yin J."/>
            <person name="Geng J."/>
            <person name="Li G."/>
            <person name="Shi J."/>
            <person name="Liu J."/>
            <person name="Lv H."/>
            <person name="Li J."/>
            <person name="Wang J."/>
            <person name="Deng Y."/>
            <person name="Ran L."/>
            <person name="Shi X."/>
            <person name="Wang X."/>
            <person name="Wu Q."/>
            <person name="Li C."/>
            <person name="Ren X."/>
            <person name="Wang J."/>
            <person name="Wang X."/>
            <person name="Li D."/>
            <person name="Liu D."/>
            <person name="Zhang X."/>
            <person name="Ji Z."/>
            <person name="Zhao W."/>
            <person name="Sun Y."/>
            <person name="Zhang Z."/>
            <person name="Bao J."/>
            <person name="Han Y."/>
            <person name="Dong L."/>
            <person name="Ji J."/>
            <person name="Chen P."/>
            <person name="Wu S."/>
            <person name="Liu J."/>
            <person name="Xiao Y."/>
            <person name="Bu D."/>
            <person name="Tan J."/>
            <person name="Yang L."/>
            <person name="Ye C."/>
            <person name="Zhang J."/>
            <person name="Xu J."/>
            <person name="Zhou Y."/>
            <person name="Yu Y."/>
            <person name="Zhang B."/>
            <person name="Zhuang S."/>
            <person name="Wei H."/>
            <person name="Liu B."/>
            <person name="Lei M."/>
            <person name="Yu H."/>
            <person name="Li Y."/>
            <person name="Xu H."/>
            <person name="Wei S."/>
            <person name="He X."/>
            <person name="Fang L."/>
            <person name="Zhang Z."/>
            <person name="Zhang Y."/>
            <person name="Huang X."/>
            <person name="Su Z."/>
            <person name="Tong W."/>
            <person name="Li J."/>
            <person name="Tong Z."/>
            <person name="Li S."/>
            <person name="Ye J."/>
            <person name="Wang L."/>
            <person name="Fang L."/>
            <person name="Lei T."/>
            <person name="Chen C."/>
            <person name="Chen H."/>
            <person name="Xu Z."/>
            <person name="Li H."/>
            <person name="Huang H."/>
            <person name="Zhang F."/>
            <person name="Xu H."/>
            <person name="Li N."/>
            <person name="Zhao C."/>
            <person name="Li S."/>
            <person name="Dong L."/>
            <person name="Huang Y."/>
            <person name="Li L."/>
            <person name="Xi Y."/>
            <person name="Qi Q."/>
            <person name="Li W."/>
            <person name="Zhang B."/>
            <person name="Hu W."/>
            <person name="Zhang Y."/>
            <person name="Tian X."/>
            <person name="Jiao Y."/>
            <person name="Liang X."/>
            <person name="Jin J."/>
            <person name="Gao L."/>
            <person name="Zheng W."/>
            <person name="Hao B."/>
            <person name="Liu S."/>
            <person name="Wang W."/>
            <person name="Yuan L."/>
            <person name="Cao M."/>
            <person name="McDermott J."/>
            <person name="Samudrala R."/>
            <person name="Wang J."/>
            <person name="Wong G.K."/>
            <person name="Yang H."/>
        </authorList>
    </citation>
    <scope>NUCLEOTIDE SEQUENCE [LARGE SCALE GENOMIC DNA]</scope>
    <source>
        <strain evidence="11">cv. 93-11</strain>
    </source>
</reference>
<dbReference type="PANTHER" id="PTHR47967">
    <property type="entry name" value="OS07G0603500 PROTEIN-RELATED"/>
    <property type="match status" value="1"/>
</dbReference>
<dbReference type="Proteomes" id="UP000007015">
    <property type="component" value="Chromosome 5"/>
</dbReference>
<dbReference type="InterPro" id="IPR021109">
    <property type="entry name" value="Peptidase_aspartic_dom_sf"/>
</dbReference>
<keyword evidence="2" id="KW-0645">Protease</keyword>
<gene>
    <name evidence="10" type="ORF">OsI_19785</name>
</gene>
<dbReference type="InterPro" id="IPR051708">
    <property type="entry name" value="Plant_Aspart_Prot_A1"/>
</dbReference>
<dbReference type="InterPro" id="IPR034161">
    <property type="entry name" value="Pepsin-like_plant"/>
</dbReference>
<evidence type="ECO:0000256" key="7">
    <source>
        <dbReference type="SAM" id="Phobius"/>
    </source>
</evidence>
<feature type="signal peptide" evidence="8">
    <location>
        <begin position="1"/>
        <end position="24"/>
    </location>
</feature>
<keyword evidence="7" id="KW-0472">Membrane</keyword>
<keyword evidence="8" id="KW-0732">Signal</keyword>
<dbReference type="GO" id="GO:0004190">
    <property type="term" value="F:aspartic-type endopeptidase activity"/>
    <property type="evidence" value="ECO:0007669"/>
    <property type="project" value="UniProtKB-KW"/>
</dbReference>
<feature type="region of interest" description="Disordered" evidence="6">
    <location>
        <begin position="54"/>
        <end position="88"/>
    </location>
</feature>
<evidence type="ECO:0000256" key="2">
    <source>
        <dbReference type="ARBA" id="ARBA00022670"/>
    </source>
</evidence>
<dbReference type="Gene3D" id="2.40.70.10">
    <property type="entry name" value="Acid Proteases"/>
    <property type="match status" value="2"/>
</dbReference>
<dbReference type="CDD" id="cd05476">
    <property type="entry name" value="pepsin_A_like_plant"/>
    <property type="match status" value="1"/>
</dbReference>
<comment type="similarity">
    <text evidence="1">Belongs to the peptidase A1 family.</text>
</comment>
<dbReference type="InterPro" id="IPR032861">
    <property type="entry name" value="TAXi_N"/>
</dbReference>
<evidence type="ECO:0000256" key="5">
    <source>
        <dbReference type="ARBA" id="ARBA00023180"/>
    </source>
</evidence>
<evidence type="ECO:0000256" key="4">
    <source>
        <dbReference type="ARBA" id="ARBA00022801"/>
    </source>
</evidence>
<evidence type="ECO:0000313" key="10">
    <source>
        <dbReference type="EMBL" id="EAY97864.1"/>
    </source>
</evidence>
<accession>A2Y454</accession>
<evidence type="ECO:0000256" key="3">
    <source>
        <dbReference type="ARBA" id="ARBA00022750"/>
    </source>
</evidence>
<evidence type="ECO:0000313" key="11">
    <source>
        <dbReference type="Proteomes" id="UP000007015"/>
    </source>
</evidence>
<protein>
    <recommendedName>
        <fullName evidence="9">Peptidase A1 domain-containing protein</fullName>
    </recommendedName>
</protein>
<feature type="domain" description="Peptidase A1" evidence="9">
    <location>
        <begin position="96"/>
        <end position="460"/>
    </location>
</feature>
<keyword evidence="3" id="KW-0064">Aspartyl protease</keyword>
<keyword evidence="11" id="KW-1185">Reference proteome</keyword>
<keyword evidence="5" id="KW-0325">Glycoprotein</keyword>
<keyword evidence="7" id="KW-1133">Transmembrane helix</keyword>
<proteinExistence type="inferred from homology"/>
<evidence type="ECO:0000256" key="8">
    <source>
        <dbReference type="SAM" id="SignalP"/>
    </source>
</evidence>
<dbReference type="EMBL" id="CM000130">
    <property type="protein sequence ID" value="EAY97864.1"/>
    <property type="molecule type" value="Genomic_DNA"/>
</dbReference>
<keyword evidence="4" id="KW-0378">Hydrolase</keyword>
<keyword evidence="7" id="KW-0812">Transmembrane</keyword>
<dbReference type="SUPFAM" id="SSF50630">
    <property type="entry name" value="Acid proteases"/>
    <property type="match status" value="1"/>
</dbReference>